<dbReference type="AlphaFoldDB" id="A0AAD4MH57"/>
<keyword evidence="3" id="KW-1185">Reference proteome</keyword>
<evidence type="ECO:0000313" key="2">
    <source>
        <dbReference type="EMBL" id="KAI1693812.1"/>
    </source>
</evidence>
<feature type="compositionally biased region" description="Basic residues" evidence="1">
    <location>
        <begin position="92"/>
        <end position="104"/>
    </location>
</feature>
<protein>
    <submittedName>
        <fullName evidence="2">Uncharacterized protein</fullName>
    </submittedName>
</protein>
<feature type="region of interest" description="Disordered" evidence="1">
    <location>
        <begin position="1"/>
        <end position="104"/>
    </location>
</feature>
<dbReference type="EMBL" id="JAKKPZ010000582">
    <property type="protein sequence ID" value="KAI1693812.1"/>
    <property type="molecule type" value="Genomic_DNA"/>
</dbReference>
<name>A0AAD4MH57_9BILA</name>
<reference evidence="2" key="1">
    <citation type="submission" date="2022-01" db="EMBL/GenBank/DDBJ databases">
        <title>Genome Sequence Resource for Two Populations of Ditylenchus destructor, the Migratory Endoparasitic Phytonematode.</title>
        <authorList>
            <person name="Zhang H."/>
            <person name="Lin R."/>
            <person name="Xie B."/>
        </authorList>
    </citation>
    <scope>NUCLEOTIDE SEQUENCE</scope>
    <source>
        <strain evidence="2">BazhouSP</strain>
    </source>
</reference>
<gene>
    <name evidence="2" type="ORF">DdX_20456</name>
</gene>
<dbReference type="Proteomes" id="UP001201812">
    <property type="component" value="Unassembled WGS sequence"/>
</dbReference>
<feature type="compositionally biased region" description="Basic and acidic residues" evidence="1">
    <location>
        <begin position="38"/>
        <end position="50"/>
    </location>
</feature>
<feature type="compositionally biased region" description="Basic and acidic residues" evidence="1">
    <location>
        <begin position="8"/>
        <end position="24"/>
    </location>
</feature>
<comment type="caution">
    <text evidence="2">The sequence shown here is derived from an EMBL/GenBank/DDBJ whole genome shotgun (WGS) entry which is preliminary data.</text>
</comment>
<organism evidence="2 3">
    <name type="scientific">Ditylenchus destructor</name>
    <dbReference type="NCBI Taxonomy" id="166010"/>
    <lineage>
        <taxon>Eukaryota</taxon>
        <taxon>Metazoa</taxon>
        <taxon>Ecdysozoa</taxon>
        <taxon>Nematoda</taxon>
        <taxon>Chromadorea</taxon>
        <taxon>Rhabditida</taxon>
        <taxon>Tylenchina</taxon>
        <taxon>Tylenchomorpha</taxon>
        <taxon>Sphaerularioidea</taxon>
        <taxon>Anguinidae</taxon>
        <taxon>Anguininae</taxon>
        <taxon>Ditylenchus</taxon>
    </lineage>
</organism>
<accession>A0AAD4MH57</accession>
<sequence length="104" mass="11145">MALAAAIAEKDQQPERRPADEHHLGVVAEAVEQIGAAQDRDRRRDDDQRRGGRAFGGAGSVRRSTSTAIDTAAKANNVPELEMSASLPTGKKAAKAPRTRRSGW</sequence>
<evidence type="ECO:0000313" key="3">
    <source>
        <dbReference type="Proteomes" id="UP001201812"/>
    </source>
</evidence>
<evidence type="ECO:0000256" key="1">
    <source>
        <dbReference type="SAM" id="MobiDB-lite"/>
    </source>
</evidence>
<proteinExistence type="predicted"/>